<feature type="chain" id="PRO_5047062600" description="Secreted protein" evidence="1">
    <location>
        <begin position="29"/>
        <end position="153"/>
    </location>
</feature>
<evidence type="ECO:0000313" key="3">
    <source>
        <dbReference type="Proteomes" id="UP001355653"/>
    </source>
</evidence>
<reference evidence="2 3" key="1">
    <citation type="submission" date="2023-03" db="EMBL/GenBank/DDBJ databases">
        <title>Bacillus Genome Sequencing.</title>
        <authorList>
            <person name="Dunlap C."/>
        </authorList>
    </citation>
    <scope>NUCLEOTIDE SEQUENCE [LARGE SCALE GENOMIC DNA]</scope>
    <source>
        <strain evidence="2 3">NRS-1351</strain>
    </source>
</reference>
<gene>
    <name evidence="2" type="ORF">P5G65_26200</name>
</gene>
<feature type="signal peptide" evidence="1">
    <location>
        <begin position="1"/>
        <end position="28"/>
    </location>
</feature>
<organism evidence="2 3">
    <name type="scientific">Paenibacillus chondroitinus</name>
    <dbReference type="NCBI Taxonomy" id="59842"/>
    <lineage>
        <taxon>Bacteria</taxon>
        <taxon>Bacillati</taxon>
        <taxon>Bacillota</taxon>
        <taxon>Bacilli</taxon>
        <taxon>Bacillales</taxon>
        <taxon>Paenibacillaceae</taxon>
        <taxon>Paenibacillus</taxon>
    </lineage>
</organism>
<comment type="caution">
    <text evidence="2">The sequence shown here is derived from an EMBL/GenBank/DDBJ whole genome shotgun (WGS) entry which is preliminary data.</text>
</comment>
<evidence type="ECO:0008006" key="4">
    <source>
        <dbReference type="Google" id="ProtNLM"/>
    </source>
</evidence>
<evidence type="ECO:0000256" key="1">
    <source>
        <dbReference type="SAM" id="SignalP"/>
    </source>
</evidence>
<dbReference type="EMBL" id="JAROBY010000052">
    <property type="protein sequence ID" value="MEB4797403.1"/>
    <property type="molecule type" value="Genomic_DNA"/>
</dbReference>
<protein>
    <recommendedName>
        <fullName evidence="4">Secreted protein</fullName>
    </recommendedName>
</protein>
<evidence type="ECO:0000313" key="2">
    <source>
        <dbReference type="EMBL" id="MEB4797403.1"/>
    </source>
</evidence>
<name>A0ABU6DK90_9BACL</name>
<accession>A0ABU6DK90</accession>
<sequence>MFKKTFLLSTLVAALSFNAILPTTQAFAAKPSDVVTTGTAGVTTDHVEAAGKWGLLVRGALVAIKSAIKYGGDALSYVVKWLDADTAKYLSNNSSKIANGIDNAIGKINELTDYTTATIRGIILDGLRLAGVPDKYGVGIAEAIATTVDWLLL</sequence>
<dbReference type="Proteomes" id="UP001355653">
    <property type="component" value="Unassembled WGS sequence"/>
</dbReference>
<dbReference type="RefSeq" id="WP_127453733.1">
    <property type="nucleotide sequence ID" value="NZ_JAROBY010000052.1"/>
</dbReference>
<keyword evidence="3" id="KW-1185">Reference proteome</keyword>
<proteinExistence type="predicted"/>
<keyword evidence="1" id="KW-0732">Signal</keyword>